<reference evidence="1" key="1">
    <citation type="submission" date="2023-05" db="EMBL/GenBank/DDBJ databases">
        <title>Nepenthes gracilis genome sequencing.</title>
        <authorList>
            <person name="Fukushima K."/>
        </authorList>
    </citation>
    <scope>NUCLEOTIDE SEQUENCE</scope>
    <source>
        <strain evidence="1">SING2019-196</strain>
    </source>
</reference>
<name>A0AAD3XJ99_NEPGR</name>
<dbReference type="Proteomes" id="UP001279734">
    <property type="component" value="Unassembled WGS sequence"/>
</dbReference>
<keyword evidence="2" id="KW-1185">Reference proteome</keyword>
<dbReference type="AlphaFoldDB" id="A0AAD3XJ99"/>
<evidence type="ECO:0000313" key="1">
    <source>
        <dbReference type="EMBL" id="GMH06642.1"/>
    </source>
</evidence>
<proteinExistence type="predicted"/>
<sequence length="126" mass="14247">MIYAPSILNSSTQCSILKTKDLLVMGSQCVGGDDRSISFWYDKWLGDTPLSHRAMAGISTEQFSLKLTDFTLSNGNWNWPLFENKLTQGDCFGIRSIHLSSPSYSHNEDIWHSNSGNYNVKKTYND</sequence>
<dbReference type="EMBL" id="BSYO01000006">
    <property type="protein sequence ID" value="GMH06642.1"/>
    <property type="molecule type" value="Genomic_DNA"/>
</dbReference>
<accession>A0AAD3XJ99</accession>
<organism evidence="1 2">
    <name type="scientific">Nepenthes gracilis</name>
    <name type="common">Slender pitcher plant</name>
    <dbReference type="NCBI Taxonomy" id="150966"/>
    <lineage>
        <taxon>Eukaryota</taxon>
        <taxon>Viridiplantae</taxon>
        <taxon>Streptophyta</taxon>
        <taxon>Embryophyta</taxon>
        <taxon>Tracheophyta</taxon>
        <taxon>Spermatophyta</taxon>
        <taxon>Magnoliopsida</taxon>
        <taxon>eudicotyledons</taxon>
        <taxon>Gunneridae</taxon>
        <taxon>Pentapetalae</taxon>
        <taxon>Caryophyllales</taxon>
        <taxon>Nepenthaceae</taxon>
        <taxon>Nepenthes</taxon>
    </lineage>
</organism>
<protein>
    <submittedName>
        <fullName evidence="1">Uncharacterized protein</fullName>
    </submittedName>
</protein>
<evidence type="ECO:0000313" key="2">
    <source>
        <dbReference type="Proteomes" id="UP001279734"/>
    </source>
</evidence>
<gene>
    <name evidence="1" type="ORF">Nepgr_008482</name>
</gene>
<comment type="caution">
    <text evidence="1">The sequence shown here is derived from an EMBL/GenBank/DDBJ whole genome shotgun (WGS) entry which is preliminary data.</text>
</comment>